<dbReference type="Proteomes" id="UP000095658">
    <property type="component" value="Unassembled WGS sequence"/>
</dbReference>
<reference evidence="1 2" key="1">
    <citation type="submission" date="2016-06" db="EMBL/GenBank/DDBJ databases">
        <title>Domibacillus iocasae genome sequencing.</title>
        <authorList>
            <person name="Verma A."/>
            <person name="Pal Y."/>
            <person name="Ojha A.K."/>
            <person name="Krishnamurthi S."/>
        </authorList>
    </citation>
    <scope>NUCLEOTIDE SEQUENCE [LARGE SCALE GENOMIC DNA]</scope>
    <source>
        <strain evidence="1 2">DSM 29979</strain>
    </source>
</reference>
<accession>A0A1E7DQ87</accession>
<dbReference type="AlphaFoldDB" id="A0A1E7DQ87"/>
<gene>
    <name evidence="1" type="ORF">BA724_03915</name>
</gene>
<dbReference type="STRING" id="1714016.BA724_03915"/>
<protein>
    <recommendedName>
        <fullName evidence="3">Methyltransferase type 11 domain-containing protein</fullName>
    </recommendedName>
</protein>
<dbReference type="Gene3D" id="3.40.50.150">
    <property type="entry name" value="Vaccinia Virus protein VP39"/>
    <property type="match status" value="1"/>
</dbReference>
<proteinExistence type="predicted"/>
<dbReference type="RefSeq" id="WP_069938046.1">
    <property type="nucleotide sequence ID" value="NZ_MAMP01000020.1"/>
</dbReference>
<dbReference type="SUPFAM" id="SSF53335">
    <property type="entry name" value="S-adenosyl-L-methionine-dependent methyltransferases"/>
    <property type="match status" value="1"/>
</dbReference>
<name>A0A1E7DQ87_9BACI</name>
<dbReference type="OrthoDB" id="2965664at2"/>
<sequence>MTVIDKTDKPLKIERGNLYATIHPQQGERIMIIGGSEPLTARCSDAGAAILPAVSFSQVKQNEFDTVAAALSIHLYADGAQWTVKAYEALKQGGRFVADFAEADSLPSASDYPYGESIAGYWERLKAAGFSTILFQQLSAKSPKEAVLNGWTELVSSKYPVTVNRFIAVK</sequence>
<keyword evidence="2" id="KW-1185">Reference proteome</keyword>
<evidence type="ECO:0000313" key="1">
    <source>
        <dbReference type="EMBL" id="OES45165.1"/>
    </source>
</evidence>
<dbReference type="EMBL" id="MAMP01000020">
    <property type="protein sequence ID" value="OES45165.1"/>
    <property type="molecule type" value="Genomic_DNA"/>
</dbReference>
<evidence type="ECO:0008006" key="3">
    <source>
        <dbReference type="Google" id="ProtNLM"/>
    </source>
</evidence>
<comment type="caution">
    <text evidence="1">The sequence shown here is derived from an EMBL/GenBank/DDBJ whole genome shotgun (WGS) entry which is preliminary data.</text>
</comment>
<evidence type="ECO:0000313" key="2">
    <source>
        <dbReference type="Proteomes" id="UP000095658"/>
    </source>
</evidence>
<organism evidence="1 2">
    <name type="scientific">Domibacillus iocasae</name>
    <dbReference type="NCBI Taxonomy" id="1714016"/>
    <lineage>
        <taxon>Bacteria</taxon>
        <taxon>Bacillati</taxon>
        <taxon>Bacillota</taxon>
        <taxon>Bacilli</taxon>
        <taxon>Bacillales</taxon>
        <taxon>Bacillaceae</taxon>
        <taxon>Domibacillus</taxon>
    </lineage>
</organism>
<dbReference type="InterPro" id="IPR029063">
    <property type="entry name" value="SAM-dependent_MTases_sf"/>
</dbReference>